<dbReference type="Proteomes" id="UP000623461">
    <property type="component" value="Unassembled WGS sequence"/>
</dbReference>
<comment type="caution">
    <text evidence="7">The sequence shown here is derived from an EMBL/GenBank/DDBJ whole genome shotgun (WGS) entry which is preliminary data.</text>
</comment>
<dbReference type="PANTHER" id="PTHR30055:SF151">
    <property type="entry name" value="TRANSCRIPTIONAL REGULATORY PROTEIN"/>
    <property type="match status" value="1"/>
</dbReference>
<protein>
    <submittedName>
        <fullName evidence="7">TetR family transcriptional regulator</fullName>
    </submittedName>
</protein>
<dbReference type="InterPro" id="IPR036271">
    <property type="entry name" value="Tet_transcr_reg_TetR-rel_C_sf"/>
</dbReference>
<dbReference type="InterPro" id="IPR009057">
    <property type="entry name" value="Homeodomain-like_sf"/>
</dbReference>
<evidence type="ECO:0000256" key="5">
    <source>
        <dbReference type="SAM" id="MobiDB-lite"/>
    </source>
</evidence>
<dbReference type="InterPro" id="IPR004111">
    <property type="entry name" value="Repressor_TetR_C"/>
</dbReference>
<name>A0ABQ2HY71_9MICO</name>
<dbReference type="Pfam" id="PF00440">
    <property type="entry name" value="TetR_N"/>
    <property type="match status" value="1"/>
</dbReference>
<keyword evidence="2 4" id="KW-0238">DNA-binding</keyword>
<dbReference type="Gene3D" id="1.10.357.10">
    <property type="entry name" value="Tetracycline Repressor, domain 2"/>
    <property type="match status" value="1"/>
</dbReference>
<dbReference type="Pfam" id="PF02909">
    <property type="entry name" value="TetR_C_1"/>
    <property type="match status" value="1"/>
</dbReference>
<accession>A0ABQ2HY71</accession>
<feature type="region of interest" description="Disordered" evidence="5">
    <location>
        <begin position="1"/>
        <end position="38"/>
    </location>
</feature>
<proteinExistence type="predicted"/>
<organism evidence="7 8">
    <name type="scientific">Terrabacter tumescens</name>
    <dbReference type="NCBI Taxonomy" id="60443"/>
    <lineage>
        <taxon>Bacteria</taxon>
        <taxon>Bacillati</taxon>
        <taxon>Actinomycetota</taxon>
        <taxon>Actinomycetes</taxon>
        <taxon>Micrococcales</taxon>
        <taxon>Intrasporangiaceae</taxon>
        <taxon>Terrabacter</taxon>
    </lineage>
</organism>
<dbReference type="InterPro" id="IPR050109">
    <property type="entry name" value="HTH-type_TetR-like_transc_reg"/>
</dbReference>
<evidence type="ECO:0000259" key="6">
    <source>
        <dbReference type="PROSITE" id="PS50977"/>
    </source>
</evidence>
<evidence type="ECO:0000256" key="1">
    <source>
        <dbReference type="ARBA" id="ARBA00023015"/>
    </source>
</evidence>
<dbReference type="RefSeq" id="WP_052358396.1">
    <property type="nucleotide sequence ID" value="NZ_BMNZ01000004.1"/>
</dbReference>
<feature type="DNA-binding region" description="H-T-H motif" evidence="4">
    <location>
        <begin position="69"/>
        <end position="88"/>
    </location>
</feature>
<dbReference type="InterPro" id="IPR001647">
    <property type="entry name" value="HTH_TetR"/>
</dbReference>
<dbReference type="EMBL" id="BMNZ01000004">
    <property type="protein sequence ID" value="GGM95103.1"/>
    <property type="molecule type" value="Genomic_DNA"/>
</dbReference>
<evidence type="ECO:0000256" key="2">
    <source>
        <dbReference type="ARBA" id="ARBA00023125"/>
    </source>
</evidence>
<reference evidence="8" key="1">
    <citation type="journal article" date="2019" name="Int. J. Syst. Evol. Microbiol.">
        <title>The Global Catalogue of Microorganisms (GCM) 10K type strain sequencing project: providing services to taxonomists for standard genome sequencing and annotation.</title>
        <authorList>
            <consortium name="The Broad Institute Genomics Platform"/>
            <consortium name="The Broad Institute Genome Sequencing Center for Infectious Disease"/>
            <person name="Wu L."/>
            <person name="Ma J."/>
        </authorList>
    </citation>
    <scope>NUCLEOTIDE SEQUENCE [LARGE SCALE GENOMIC DNA]</scope>
    <source>
        <strain evidence="8">JCM 1365</strain>
    </source>
</reference>
<dbReference type="PANTHER" id="PTHR30055">
    <property type="entry name" value="HTH-TYPE TRANSCRIPTIONAL REGULATOR RUTR"/>
    <property type="match status" value="1"/>
</dbReference>
<feature type="compositionally biased region" description="Low complexity" evidence="5">
    <location>
        <begin position="15"/>
        <end position="26"/>
    </location>
</feature>
<evidence type="ECO:0000256" key="4">
    <source>
        <dbReference type="PROSITE-ProRule" id="PRU00335"/>
    </source>
</evidence>
<keyword evidence="3" id="KW-0804">Transcription</keyword>
<evidence type="ECO:0000313" key="7">
    <source>
        <dbReference type="EMBL" id="GGM95103.1"/>
    </source>
</evidence>
<dbReference type="SUPFAM" id="SSF46689">
    <property type="entry name" value="Homeodomain-like"/>
    <property type="match status" value="1"/>
</dbReference>
<evidence type="ECO:0000256" key="3">
    <source>
        <dbReference type="ARBA" id="ARBA00023163"/>
    </source>
</evidence>
<evidence type="ECO:0000313" key="8">
    <source>
        <dbReference type="Proteomes" id="UP000623461"/>
    </source>
</evidence>
<feature type="domain" description="HTH tetR-type" evidence="6">
    <location>
        <begin position="46"/>
        <end position="106"/>
    </location>
</feature>
<dbReference type="SUPFAM" id="SSF48498">
    <property type="entry name" value="Tetracyclin repressor-like, C-terminal domain"/>
    <property type="match status" value="1"/>
</dbReference>
<sequence>MTDPRAVTRAGGPRAAQAKGTAQAPAEPLPVPPWRPRPREIRARTPISLERIVDVALAIVDAEGTEGVTMRRVANELGTGPASLYAYVDSREELLQRVHERVIEEVPFPDFDALGWQEGVRQFALSCHDVYRRHADIALLSFADIPTTAKSLQGAEDLLASMLRGNVPVHVAAWALDRISLYIAADAYEGWLMQVRFGGATPEESEELGRAYFDQVGDFFASLPRERFPMMTSHLQEMMEGDGEERFRFGIDMFIAGIASQVPNQVPN</sequence>
<gene>
    <name evidence="7" type="ORF">GCM10009721_21770</name>
</gene>
<dbReference type="PROSITE" id="PS50977">
    <property type="entry name" value="HTH_TETR_2"/>
    <property type="match status" value="1"/>
</dbReference>
<keyword evidence="8" id="KW-1185">Reference proteome</keyword>
<keyword evidence="1" id="KW-0805">Transcription regulation</keyword>